<gene>
    <name evidence="2" type="ORF">ILEXP_LOCUS53898</name>
</gene>
<evidence type="ECO:0000313" key="3">
    <source>
        <dbReference type="Proteomes" id="UP001642360"/>
    </source>
</evidence>
<dbReference type="EMBL" id="CAUOFW020008706">
    <property type="protein sequence ID" value="CAK9183619.1"/>
    <property type="molecule type" value="Genomic_DNA"/>
</dbReference>
<evidence type="ECO:0000313" key="2">
    <source>
        <dbReference type="EMBL" id="CAK9183619.1"/>
    </source>
</evidence>
<accession>A0ABC8US74</accession>
<name>A0ABC8US74_9AQUA</name>
<proteinExistence type="predicted"/>
<reference evidence="2 3" key="1">
    <citation type="submission" date="2024-02" db="EMBL/GenBank/DDBJ databases">
        <authorList>
            <person name="Vignale AGUSTIN F."/>
            <person name="Sosa J E."/>
            <person name="Modenutti C."/>
        </authorList>
    </citation>
    <scope>NUCLEOTIDE SEQUENCE [LARGE SCALE GENOMIC DNA]</scope>
</reference>
<organism evidence="2 3">
    <name type="scientific">Ilex paraguariensis</name>
    <name type="common">yerba mate</name>
    <dbReference type="NCBI Taxonomy" id="185542"/>
    <lineage>
        <taxon>Eukaryota</taxon>
        <taxon>Viridiplantae</taxon>
        <taxon>Streptophyta</taxon>
        <taxon>Embryophyta</taxon>
        <taxon>Tracheophyta</taxon>
        <taxon>Spermatophyta</taxon>
        <taxon>Magnoliopsida</taxon>
        <taxon>eudicotyledons</taxon>
        <taxon>Gunneridae</taxon>
        <taxon>Pentapetalae</taxon>
        <taxon>asterids</taxon>
        <taxon>campanulids</taxon>
        <taxon>Aquifoliales</taxon>
        <taxon>Aquifoliaceae</taxon>
        <taxon>Ilex</taxon>
    </lineage>
</organism>
<dbReference type="AlphaFoldDB" id="A0ABC8US74"/>
<feature type="compositionally biased region" description="Basic and acidic residues" evidence="1">
    <location>
        <begin position="53"/>
        <end position="64"/>
    </location>
</feature>
<protein>
    <submittedName>
        <fullName evidence="2">Uncharacterized protein</fullName>
    </submittedName>
</protein>
<keyword evidence="3" id="KW-1185">Reference proteome</keyword>
<sequence>MIEKDSDLVKCESDELGSRSRWKGGLILKKNHQTHKRQRLDWRVEKEAPYSSFREYKFENHKPDSPTSLRNRHSKGHQERKERVSSPGNSPLGQ</sequence>
<feature type="region of interest" description="Disordered" evidence="1">
    <location>
        <begin position="53"/>
        <end position="94"/>
    </location>
</feature>
<dbReference type="Proteomes" id="UP001642360">
    <property type="component" value="Unassembled WGS sequence"/>
</dbReference>
<comment type="caution">
    <text evidence="2">The sequence shown here is derived from an EMBL/GenBank/DDBJ whole genome shotgun (WGS) entry which is preliminary data.</text>
</comment>
<evidence type="ECO:0000256" key="1">
    <source>
        <dbReference type="SAM" id="MobiDB-lite"/>
    </source>
</evidence>